<dbReference type="eggNOG" id="KOG1361">
    <property type="taxonomic scope" value="Eukaryota"/>
</dbReference>
<keyword evidence="5" id="KW-0539">Nucleus</keyword>
<comment type="subcellular location">
    <subcellularLocation>
        <location evidence="1">Nucleus</location>
    </subcellularLocation>
</comment>
<feature type="compositionally biased region" description="Basic and acidic residues" evidence="6">
    <location>
        <begin position="124"/>
        <end position="134"/>
    </location>
</feature>
<dbReference type="VEuPathDB" id="FungiDB:CLCR_04561"/>
<dbReference type="GO" id="GO:0005634">
    <property type="term" value="C:nucleus"/>
    <property type="evidence" value="ECO:0007669"/>
    <property type="project" value="UniProtKB-SubCell"/>
</dbReference>
<dbReference type="Proteomes" id="UP000094526">
    <property type="component" value="Unassembled WGS sequence"/>
</dbReference>
<organism evidence="8 9">
    <name type="scientific">Cladophialophora carrionii</name>
    <dbReference type="NCBI Taxonomy" id="86049"/>
    <lineage>
        <taxon>Eukaryota</taxon>
        <taxon>Fungi</taxon>
        <taxon>Dikarya</taxon>
        <taxon>Ascomycota</taxon>
        <taxon>Pezizomycotina</taxon>
        <taxon>Eurotiomycetes</taxon>
        <taxon>Chaetothyriomycetidae</taxon>
        <taxon>Chaetothyriales</taxon>
        <taxon>Herpotrichiellaceae</taxon>
        <taxon>Cladophialophora</taxon>
    </lineage>
</organism>
<feature type="compositionally biased region" description="Acidic residues" evidence="6">
    <location>
        <begin position="342"/>
        <end position="351"/>
    </location>
</feature>
<dbReference type="CDD" id="cd16273">
    <property type="entry name" value="SNM1A-1C-like_MBL-fold"/>
    <property type="match status" value="1"/>
</dbReference>
<feature type="region of interest" description="Disordered" evidence="6">
    <location>
        <begin position="205"/>
        <end position="234"/>
    </location>
</feature>
<keyword evidence="4" id="KW-0234">DNA repair</keyword>
<dbReference type="FunFam" id="3.40.50.12650:FF:000007">
    <property type="entry name" value="DNA cross-link repair 1A protein, variant"/>
    <property type="match status" value="1"/>
</dbReference>
<dbReference type="SUPFAM" id="SSF56281">
    <property type="entry name" value="Metallo-hydrolase/oxidoreductase"/>
    <property type="match status" value="1"/>
</dbReference>
<evidence type="ECO:0000313" key="9">
    <source>
        <dbReference type="Proteomes" id="UP000094526"/>
    </source>
</evidence>
<dbReference type="InterPro" id="IPR036866">
    <property type="entry name" value="RibonucZ/Hydroxyglut_hydro"/>
</dbReference>
<evidence type="ECO:0000256" key="1">
    <source>
        <dbReference type="ARBA" id="ARBA00004123"/>
    </source>
</evidence>
<evidence type="ECO:0000256" key="5">
    <source>
        <dbReference type="ARBA" id="ARBA00023242"/>
    </source>
</evidence>
<feature type="region of interest" description="Disordered" evidence="6">
    <location>
        <begin position="1"/>
        <end position="78"/>
    </location>
</feature>
<feature type="compositionally biased region" description="Basic and acidic residues" evidence="6">
    <location>
        <begin position="1"/>
        <end position="17"/>
    </location>
</feature>
<dbReference type="EMBL" id="LGRB01000011">
    <property type="protein sequence ID" value="OCT48907.1"/>
    <property type="molecule type" value="Genomic_DNA"/>
</dbReference>
<dbReference type="STRING" id="86049.A0A1C1CK84"/>
<proteinExistence type="inferred from homology"/>
<keyword evidence="3" id="KW-0227">DNA damage</keyword>
<feature type="region of interest" description="Disordered" evidence="6">
    <location>
        <begin position="118"/>
        <end position="144"/>
    </location>
</feature>
<dbReference type="FunFam" id="3.60.15.10:FF:000038">
    <property type="entry name" value="DNA cross-link repair protein pso2/snm1"/>
    <property type="match status" value="1"/>
</dbReference>
<gene>
    <name evidence="8" type="primary">pso2</name>
    <name evidence="8" type="ORF">CLCR_04561</name>
</gene>
<feature type="domain" description="DNA repair metallo-beta-lactamase" evidence="7">
    <location>
        <begin position="766"/>
        <end position="893"/>
    </location>
</feature>
<sequence length="938" mass="103188">MFRNPRENKSIPVDDRVLPSTGRPPTPPPTGLKASPYFSLPTKDARAQTKPTEKNRSPMAKTPVIGRQPASKTPFAKKTGNQSILNFFEKANTREEAQALASAAAPLFFKDAQQSGIATSSAVEETKFNEDATPVKRRRVDDDEDFEIAVGTPSPKIQNSATEATRIEHAGALVTGQAERPKRYRAGFLDDSSDEEDNDWTAAISGAAADDADESNQVRGLDTEGSLDTIDPNTRQSLTRIATKQFSSCSGSAAVGSADGNILGRSGVLAGDVPALNREATSVFEAGEFGDEDFVNDEFFEGGEEFMERRWMEEQREMGMEFDDEDSKSEADSVWTPRSYVEDEPPGESNEESPGLAVCPVCIGSIAGLSEAQISSHVNACLDNKAVPLPMKPELDTTTLKAKPLRRKASDAASATASLKRFQRAAIARPAQSNPFALDKDSKGGSAFTRLMSGHAEDAAWAEAASNENQSRGKPAYQRTCPFYKIMPGFYICVDAFRYGKVEGQNAYFLSHFHSDHYIGLTSSWCHGPIYASKVTCNLMLQQLKVDPKWVVPLEFEKKVEIPDTNGVFVTMIPANHCPGSSLYLFEKVTGKNKDGSAKLTRILHCGDFRACPAHVAHPLLRPDVVDAITGQTKQQVIDTCYLDTTYLTPKYAFPSQQDVIDACAQMCVSLSKEIVDSSDNWEKVKADRAGSVMKKFLEQGDNEVIDAGLEQTEKKPKPRGRLLVVIGTYSIGKERICLGIAKALGSKIYAPPAKMRICKCLEDPELDALLTDNPLEAQVHMTPLMEIRAETLHDYLIGYNGRFARVVGFRPTGWSYRPPTSRFTENPAVSTVLHSEGWKTRYSMRDLAPQRGSTRESNCFGVPYSEHSSFRELTMFCCALRINRIVPTVNVGSARSREKMKGWIEKWEVEKRKNGLFKVEVGAEGWGSGDGQLRYGV</sequence>
<dbReference type="GO" id="GO:0035312">
    <property type="term" value="F:5'-3' DNA exonuclease activity"/>
    <property type="evidence" value="ECO:0007669"/>
    <property type="project" value="TreeGrafter"/>
</dbReference>
<dbReference type="InterPro" id="IPR011084">
    <property type="entry name" value="DRMBL"/>
</dbReference>
<feature type="compositionally biased region" description="Basic and acidic residues" evidence="6">
    <location>
        <begin position="43"/>
        <end position="56"/>
    </location>
</feature>
<evidence type="ECO:0000256" key="3">
    <source>
        <dbReference type="ARBA" id="ARBA00022763"/>
    </source>
</evidence>
<dbReference type="AlphaFoldDB" id="A0A1C1CK84"/>
<keyword evidence="9" id="KW-1185">Reference proteome</keyword>
<evidence type="ECO:0000256" key="6">
    <source>
        <dbReference type="SAM" id="MobiDB-lite"/>
    </source>
</evidence>
<dbReference type="Pfam" id="PF07522">
    <property type="entry name" value="DRMBL"/>
    <property type="match status" value="1"/>
</dbReference>
<dbReference type="Gene3D" id="3.40.50.12650">
    <property type="match status" value="1"/>
</dbReference>
<dbReference type="PANTHER" id="PTHR23240:SF6">
    <property type="entry name" value="DNA CROSS-LINK REPAIR 1A PROTEIN"/>
    <property type="match status" value="1"/>
</dbReference>
<dbReference type="VEuPathDB" id="FungiDB:G647_03001"/>
<accession>A0A1C1CK84</accession>
<evidence type="ECO:0000313" key="8">
    <source>
        <dbReference type="EMBL" id="OCT48907.1"/>
    </source>
</evidence>
<evidence type="ECO:0000256" key="2">
    <source>
        <dbReference type="ARBA" id="ARBA00010304"/>
    </source>
</evidence>
<name>A0A1C1CK84_9EURO</name>
<reference evidence="9" key="1">
    <citation type="submission" date="2015-07" db="EMBL/GenBank/DDBJ databases">
        <authorList>
            <person name="Teixeira M.M."/>
            <person name="Souza R.C."/>
            <person name="Almeida L.G."/>
            <person name="Vicente V.A."/>
            <person name="de Hoog S."/>
            <person name="Bocca A.L."/>
            <person name="de Almeida S.R."/>
            <person name="Vasconcelos A.T."/>
            <person name="Felipe M.S."/>
        </authorList>
    </citation>
    <scope>NUCLEOTIDE SEQUENCE [LARGE SCALE GENOMIC DNA]</scope>
    <source>
        <strain evidence="9">KSF</strain>
    </source>
</reference>
<dbReference type="GO" id="GO:0036297">
    <property type="term" value="P:interstrand cross-link repair"/>
    <property type="evidence" value="ECO:0007669"/>
    <property type="project" value="TreeGrafter"/>
</dbReference>
<dbReference type="PANTHER" id="PTHR23240">
    <property type="entry name" value="DNA CROSS-LINK REPAIR PROTEIN PSO2/SNM1-RELATED"/>
    <property type="match status" value="1"/>
</dbReference>
<dbReference type="GO" id="GO:0006303">
    <property type="term" value="P:double-strand break repair via nonhomologous end joining"/>
    <property type="evidence" value="ECO:0007669"/>
    <property type="project" value="TreeGrafter"/>
</dbReference>
<comment type="caution">
    <text evidence="8">The sequence shown here is derived from an EMBL/GenBank/DDBJ whole genome shotgun (WGS) entry which is preliminary data.</text>
</comment>
<dbReference type="OrthoDB" id="262529at2759"/>
<evidence type="ECO:0000259" key="7">
    <source>
        <dbReference type="Pfam" id="PF07522"/>
    </source>
</evidence>
<dbReference type="GO" id="GO:0003684">
    <property type="term" value="F:damaged DNA binding"/>
    <property type="evidence" value="ECO:0007669"/>
    <property type="project" value="TreeGrafter"/>
</dbReference>
<evidence type="ECO:0000256" key="4">
    <source>
        <dbReference type="ARBA" id="ARBA00023204"/>
    </source>
</evidence>
<feature type="region of interest" description="Disordered" evidence="6">
    <location>
        <begin position="319"/>
        <end position="354"/>
    </location>
</feature>
<protein>
    <submittedName>
        <fullName evidence="8">DNA cross-link repair protein pso2/snm1</fullName>
    </submittedName>
</protein>
<comment type="similarity">
    <text evidence="2">Belongs to the DNA repair metallo-beta-lactamase (DRMBL) family.</text>
</comment>
<dbReference type="Gene3D" id="3.60.15.10">
    <property type="entry name" value="Ribonuclease Z/Hydroxyacylglutathione hydrolase-like"/>
    <property type="match status" value="1"/>
</dbReference>